<feature type="transmembrane region" description="Helical" evidence="5">
    <location>
        <begin position="59"/>
        <end position="77"/>
    </location>
</feature>
<feature type="coiled-coil region" evidence="4">
    <location>
        <begin position="188"/>
        <end position="215"/>
    </location>
</feature>
<feature type="domain" description="Histidine kinase" evidence="6">
    <location>
        <begin position="315"/>
        <end position="403"/>
    </location>
</feature>
<evidence type="ECO:0000256" key="3">
    <source>
        <dbReference type="ARBA" id="ARBA00023012"/>
    </source>
</evidence>
<evidence type="ECO:0000256" key="5">
    <source>
        <dbReference type="SAM" id="Phobius"/>
    </source>
</evidence>
<dbReference type="PROSITE" id="PS50109">
    <property type="entry name" value="HIS_KIN"/>
    <property type="match status" value="1"/>
</dbReference>
<evidence type="ECO:0000256" key="2">
    <source>
        <dbReference type="ARBA" id="ARBA00022777"/>
    </source>
</evidence>
<reference evidence="7 8" key="1">
    <citation type="submission" date="2019-06" db="EMBL/GenBank/DDBJ databases">
        <title>Genome sequence of Deinococcus radiopugnans ATCC 19172.</title>
        <authorList>
            <person name="Maclea K.S."/>
            <person name="Maynard C.R."/>
        </authorList>
    </citation>
    <scope>NUCLEOTIDE SEQUENCE [LARGE SCALE GENOMIC DNA]</scope>
    <source>
        <strain evidence="7 8">ATCC 19172</strain>
    </source>
</reference>
<organism evidence="7 8">
    <name type="scientific">Deinococcus radiopugnans ATCC 19172</name>
    <dbReference type="NCBI Taxonomy" id="585398"/>
    <lineage>
        <taxon>Bacteria</taxon>
        <taxon>Thermotogati</taxon>
        <taxon>Deinococcota</taxon>
        <taxon>Deinococci</taxon>
        <taxon>Deinococcales</taxon>
        <taxon>Deinococcaceae</taxon>
        <taxon>Deinococcus</taxon>
    </lineage>
</organism>
<dbReference type="InterPro" id="IPR036890">
    <property type="entry name" value="HATPase_C_sf"/>
</dbReference>
<dbReference type="InterPro" id="IPR005467">
    <property type="entry name" value="His_kinase_dom"/>
</dbReference>
<dbReference type="GO" id="GO:0000155">
    <property type="term" value="F:phosphorelay sensor kinase activity"/>
    <property type="evidence" value="ECO:0007669"/>
    <property type="project" value="InterPro"/>
</dbReference>
<name>A0A5C4XYH2_9DEIO</name>
<dbReference type="PANTHER" id="PTHR24421">
    <property type="entry name" value="NITRATE/NITRITE SENSOR PROTEIN NARX-RELATED"/>
    <property type="match status" value="1"/>
</dbReference>
<keyword evidence="5" id="KW-0472">Membrane</keyword>
<dbReference type="EMBL" id="VDMO01000025">
    <property type="protein sequence ID" value="TNM68081.1"/>
    <property type="molecule type" value="Genomic_DNA"/>
</dbReference>
<protein>
    <submittedName>
        <fullName evidence="7">Sensor histidine kinase</fullName>
    </submittedName>
</protein>
<dbReference type="InterPro" id="IPR003594">
    <property type="entry name" value="HATPase_dom"/>
</dbReference>
<dbReference type="AlphaFoldDB" id="A0A5C4XYH2"/>
<evidence type="ECO:0000259" key="6">
    <source>
        <dbReference type="PROSITE" id="PS50109"/>
    </source>
</evidence>
<dbReference type="SMART" id="SM00387">
    <property type="entry name" value="HATPase_c"/>
    <property type="match status" value="1"/>
</dbReference>
<dbReference type="GO" id="GO:0016020">
    <property type="term" value="C:membrane"/>
    <property type="evidence" value="ECO:0007669"/>
    <property type="project" value="InterPro"/>
</dbReference>
<accession>A0A5C4XYH2</accession>
<gene>
    <name evidence="7" type="ORF">FHR04_17265</name>
</gene>
<dbReference type="Pfam" id="PF02518">
    <property type="entry name" value="HATPase_c"/>
    <property type="match status" value="1"/>
</dbReference>
<evidence type="ECO:0000256" key="4">
    <source>
        <dbReference type="SAM" id="Coils"/>
    </source>
</evidence>
<feature type="transmembrane region" description="Helical" evidence="5">
    <location>
        <begin position="6"/>
        <end position="24"/>
    </location>
</feature>
<dbReference type="OrthoDB" id="65627at2"/>
<keyword evidence="1" id="KW-0808">Transferase</keyword>
<dbReference type="InterPro" id="IPR011712">
    <property type="entry name" value="Sig_transdc_His_kin_sub3_dim/P"/>
</dbReference>
<keyword evidence="5" id="KW-0812">Transmembrane</keyword>
<proteinExistence type="predicted"/>
<feature type="transmembrane region" description="Helical" evidence="5">
    <location>
        <begin position="158"/>
        <end position="178"/>
    </location>
</feature>
<dbReference type="Proteomes" id="UP000313988">
    <property type="component" value="Unassembled WGS sequence"/>
</dbReference>
<keyword evidence="3" id="KW-0902">Two-component regulatory system</keyword>
<evidence type="ECO:0000313" key="8">
    <source>
        <dbReference type="Proteomes" id="UP000313988"/>
    </source>
</evidence>
<dbReference type="Gene3D" id="1.20.5.1930">
    <property type="match status" value="1"/>
</dbReference>
<keyword evidence="2 7" id="KW-0418">Kinase</keyword>
<sequence length="412" mass="44943">MPFLAWTLAPVVMTAILPVVWPWRVAPERQGFWRRFVAIAALIAALVVGQTILSEGPAAWARMGVFVAVATAYVYVLMRLDDMDGTSELFRWLILGCLLTSAAALITLNSALGFTVSVCTMLFLGACMSLKWHQRVTLPLVAANVWLLQSMSATPPTLLQALSDGIGLLVMAMFGFILRRTTRLGQDLGRANRQLEQHAQQAEELATLRERARLARELHDTLGHALTTITVQLDAAERLLEKNPARAQLLVERSRDLSRGATVELRASLAQLRQDERIPLAEELRALSAQGGGEGSAVQVAVADLRLAPQQEHALARVAREALHNAHRHAHARQIQVVLETQGEAAVLRVEDDGTGFDPSSVPPGHYGLSGMQERLLLLGGRLDVRSRPGEGTTVTATLPLRLSSTPEVHPR</sequence>
<evidence type="ECO:0000313" key="7">
    <source>
        <dbReference type="EMBL" id="TNM68081.1"/>
    </source>
</evidence>
<dbReference type="InterPro" id="IPR050482">
    <property type="entry name" value="Sensor_HK_TwoCompSys"/>
</dbReference>
<evidence type="ECO:0000256" key="1">
    <source>
        <dbReference type="ARBA" id="ARBA00022679"/>
    </source>
</evidence>
<keyword evidence="4" id="KW-0175">Coiled coil</keyword>
<dbReference type="Gene3D" id="3.30.565.10">
    <property type="entry name" value="Histidine kinase-like ATPase, C-terminal domain"/>
    <property type="match status" value="1"/>
</dbReference>
<comment type="caution">
    <text evidence="7">The sequence shown here is derived from an EMBL/GenBank/DDBJ whole genome shotgun (WGS) entry which is preliminary data.</text>
</comment>
<dbReference type="CDD" id="cd16917">
    <property type="entry name" value="HATPase_UhpB-NarQ-NarX-like"/>
    <property type="match status" value="1"/>
</dbReference>
<dbReference type="SUPFAM" id="SSF55874">
    <property type="entry name" value="ATPase domain of HSP90 chaperone/DNA topoisomerase II/histidine kinase"/>
    <property type="match status" value="1"/>
</dbReference>
<dbReference type="GO" id="GO:0046983">
    <property type="term" value="F:protein dimerization activity"/>
    <property type="evidence" value="ECO:0007669"/>
    <property type="project" value="InterPro"/>
</dbReference>
<feature type="transmembrane region" description="Helical" evidence="5">
    <location>
        <begin position="36"/>
        <end position="53"/>
    </location>
</feature>
<keyword evidence="5" id="KW-1133">Transmembrane helix</keyword>
<dbReference type="Pfam" id="PF07730">
    <property type="entry name" value="HisKA_3"/>
    <property type="match status" value="1"/>
</dbReference>
<feature type="transmembrane region" description="Helical" evidence="5">
    <location>
        <begin position="89"/>
        <end position="106"/>
    </location>
</feature>